<organism evidence="1 2">
    <name type="scientific">Anopheles atroparvus</name>
    <name type="common">European mosquito</name>
    <dbReference type="NCBI Taxonomy" id="41427"/>
    <lineage>
        <taxon>Eukaryota</taxon>
        <taxon>Metazoa</taxon>
        <taxon>Ecdysozoa</taxon>
        <taxon>Arthropoda</taxon>
        <taxon>Hexapoda</taxon>
        <taxon>Insecta</taxon>
        <taxon>Pterygota</taxon>
        <taxon>Neoptera</taxon>
        <taxon>Endopterygota</taxon>
        <taxon>Diptera</taxon>
        <taxon>Nematocera</taxon>
        <taxon>Culicoidea</taxon>
        <taxon>Culicidae</taxon>
        <taxon>Anophelinae</taxon>
        <taxon>Anopheles</taxon>
    </lineage>
</organism>
<sequence length="105" mass="12121">MQVLFFCKILLQCECFQGSMHRLMFCYFCFDFAIMRFGTIRRITRLQETHPALCSVGCAVALCICKRILAIGLRVKGMISLSIPFRFKNRIPGMPCSRRRSEACI</sequence>
<reference evidence="1" key="2">
    <citation type="submission" date="2024-04" db="UniProtKB">
        <authorList>
            <consortium name="EnsemblMetazoa"/>
        </authorList>
    </citation>
    <scope>IDENTIFICATION</scope>
    <source>
        <strain evidence="1">EBRO</strain>
    </source>
</reference>
<dbReference type="Proteomes" id="UP000075880">
    <property type="component" value="Unassembled WGS sequence"/>
</dbReference>
<dbReference type="AlphaFoldDB" id="A0AAG5CVV7"/>
<dbReference type="EnsemblMetazoa" id="ENSAATROPT002765">
    <property type="protein sequence ID" value="ENSAATROPP002658"/>
    <property type="gene ID" value="ENSAATROPG002195"/>
</dbReference>
<proteinExistence type="predicted"/>
<protein>
    <submittedName>
        <fullName evidence="1">Uncharacterized protein</fullName>
    </submittedName>
</protein>
<keyword evidence="2" id="KW-1185">Reference proteome</keyword>
<name>A0AAG5CVV7_ANOAO</name>
<accession>A0AAG5CVV7</accession>
<evidence type="ECO:0000313" key="2">
    <source>
        <dbReference type="Proteomes" id="UP000075880"/>
    </source>
</evidence>
<reference evidence="2" key="1">
    <citation type="submission" date="2021-09" db="EMBL/GenBank/DDBJ databases">
        <authorList>
            <consortium name="Infravec"/>
            <person name="Campbell I L."/>
            <person name="Maslen G."/>
            <person name="Yates A."/>
        </authorList>
    </citation>
    <scope>NUCLEOTIDE SEQUENCE [LARGE SCALE GENOMIC DNA]</scope>
    <source>
        <strain evidence="2">Infravec2 EBRE</strain>
    </source>
</reference>
<evidence type="ECO:0000313" key="1">
    <source>
        <dbReference type="EnsemblMetazoa" id="ENSAATROPP002658"/>
    </source>
</evidence>
<dbReference type="EnsemblMetazoa" id="ENSAATROPT002767">
    <property type="protein sequence ID" value="ENSAATROPP002659"/>
    <property type="gene ID" value="ENSAATROPG002195"/>
</dbReference>